<organism evidence="1 2">
    <name type="scientific">Pseudomonas veronii</name>
    <dbReference type="NCBI Taxonomy" id="76761"/>
    <lineage>
        <taxon>Bacteria</taxon>
        <taxon>Pseudomonadati</taxon>
        <taxon>Pseudomonadota</taxon>
        <taxon>Gammaproteobacteria</taxon>
        <taxon>Pseudomonadales</taxon>
        <taxon>Pseudomonadaceae</taxon>
        <taxon>Pseudomonas</taxon>
    </lineage>
</organism>
<dbReference type="RefSeq" id="WP_169883735.1">
    <property type="nucleotide sequence ID" value="NZ_JAAQWG010000004.1"/>
</dbReference>
<dbReference type="NCBIfam" id="NF045541">
    <property type="entry name" value="scaf_prot_MCP2"/>
    <property type="match status" value="1"/>
</dbReference>
<dbReference type="AlphaFoldDB" id="A0A7Y1A1S9"/>
<dbReference type="Pfam" id="PF25209">
    <property type="entry name" value="Phage_capsid_4"/>
    <property type="match status" value="1"/>
</dbReference>
<name>A0A7Y1A1S9_PSEVE</name>
<protein>
    <recommendedName>
        <fullName evidence="3">Bacteriophage Mu GpT domain-containing protein</fullName>
    </recommendedName>
</protein>
<evidence type="ECO:0000313" key="2">
    <source>
        <dbReference type="Proteomes" id="UP000537729"/>
    </source>
</evidence>
<gene>
    <name evidence="1" type="ORF">HBO38_03835</name>
</gene>
<dbReference type="EMBL" id="JAAQWG010000004">
    <property type="protein sequence ID" value="NMY07587.1"/>
    <property type="molecule type" value="Genomic_DNA"/>
</dbReference>
<comment type="caution">
    <text evidence="1">The sequence shown here is derived from an EMBL/GenBank/DDBJ whole genome shotgun (WGS) entry which is preliminary data.</text>
</comment>
<proteinExistence type="predicted"/>
<sequence length="653" mass="71352">MLSLRAAVRPGSVDIDARTVELTWTTGAKGRRWSWDVGSYMEELDVSDGAVRLDRLNNGAPLLDTHNQYQLSAVLAVVERAWLDGGEGHALVRFSKREDADVVFKDVVDGILRNISVGYAVHRYEVVEEEDDKLPTYRAVDWEPLELSLVPIGFDDGAKVRSAKTPAEYEGQRFHTIFEVRSAVEPIVEPAAVPIIQEEVAMTEEEKRAADEKLRRESAEEERKRSLTIRTMARKVGIDDEAVVDDLIARGVSVSDASAALIDAVAERQNKDQPQTRNSQPTIVNGGQDVAILNAKRSAMQNALLHRCDTTVKLEDAGREFRGMRLVDMAREFVEMAGGNARGMTPQELARAALGCDRQAVRAAGMHSTSDFPLLLGSTVNRTLRDAYANAPQTWRPLGRQTTVPDFRAVTRAALGDIAALEQVKEHGEYKYGTLSEDGAPIKVAKFGKIIAITWETIVNDDLGALTRIPAALGNAAAATESNVVWALLLGNPTFTDGVPFYDASHANVAASGGAINTTTLAAARAAMRKQKSKAGEFLNLAPEYLVVGPDKELEAYQFTSSNYVPAKNADINDVRNASLTVLVDARITGNQWYLFAAPGSIDTFEYAYLEGEQGVFTETREGFEVDGMEIKARLVFGAGWIDYRGAYKNPGA</sequence>
<evidence type="ECO:0008006" key="3">
    <source>
        <dbReference type="Google" id="ProtNLM"/>
    </source>
</evidence>
<accession>A0A7Y1A1S9</accession>
<evidence type="ECO:0000313" key="1">
    <source>
        <dbReference type="EMBL" id="NMY07587.1"/>
    </source>
</evidence>
<dbReference type="Proteomes" id="UP000537729">
    <property type="component" value="Unassembled WGS sequence"/>
</dbReference>
<reference evidence="1 2" key="1">
    <citation type="journal article" date="2020" name="Front. Microbiol.">
        <title>Genetic Organization of the aprX-lipA2 Operon Affects the Proteolytic Potential of Pseudomonas Species in Milk.</title>
        <authorList>
            <person name="Maier C."/>
            <person name="Huptas C."/>
            <person name="von Neubeck M."/>
            <person name="Scherer S."/>
            <person name="Wenning M."/>
            <person name="Lucking G."/>
        </authorList>
    </citation>
    <scope>NUCLEOTIDE SEQUENCE [LARGE SCALE GENOMIC DNA]</scope>
    <source>
        <strain evidence="1 2">DSM 16272</strain>
    </source>
</reference>